<keyword evidence="1" id="KW-1185">Reference proteome</keyword>
<sequence>MRRGMLARRRLSTGFRSARQRCLSFAPVTCSQCCAPRDFYVQFYTLLFDELALLHTIPGAVRQVEKMFFFGGGGGGGVQGEGTRCEYDGLIECLADTSLVESESRHCSVLWHQCTHCTATSLPSNPLYAVPAAQCAPTKVELTFLVLIARLPRCGNCAVCVAALCNVSTDKVDVECMR</sequence>
<organism evidence="1 2">
    <name type="scientific">Ascaris lumbricoides</name>
    <name type="common">Giant roundworm</name>
    <dbReference type="NCBI Taxonomy" id="6252"/>
    <lineage>
        <taxon>Eukaryota</taxon>
        <taxon>Metazoa</taxon>
        <taxon>Ecdysozoa</taxon>
        <taxon>Nematoda</taxon>
        <taxon>Chromadorea</taxon>
        <taxon>Rhabditida</taxon>
        <taxon>Spirurina</taxon>
        <taxon>Ascaridomorpha</taxon>
        <taxon>Ascaridoidea</taxon>
        <taxon>Ascarididae</taxon>
        <taxon>Ascaris</taxon>
    </lineage>
</organism>
<dbReference type="Proteomes" id="UP000036681">
    <property type="component" value="Unplaced"/>
</dbReference>
<dbReference type="AlphaFoldDB" id="A0A0M3HPT5"/>
<evidence type="ECO:0000313" key="1">
    <source>
        <dbReference type="Proteomes" id="UP000036681"/>
    </source>
</evidence>
<name>A0A0M3HPT5_ASCLU</name>
<evidence type="ECO:0000313" key="2">
    <source>
        <dbReference type="WBParaSite" id="ALUE_0000398001-mRNA-1"/>
    </source>
</evidence>
<protein>
    <submittedName>
        <fullName evidence="2">Uncharacterized protein</fullName>
    </submittedName>
</protein>
<proteinExistence type="predicted"/>
<reference evidence="2" key="1">
    <citation type="submission" date="2017-02" db="UniProtKB">
        <authorList>
            <consortium name="WormBaseParasite"/>
        </authorList>
    </citation>
    <scope>IDENTIFICATION</scope>
</reference>
<accession>A0A0M3HPT5</accession>
<dbReference type="WBParaSite" id="ALUE_0000398001-mRNA-1">
    <property type="protein sequence ID" value="ALUE_0000398001-mRNA-1"/>
    <property type="gene ID" value="ALUE_0000398001"/>
</dbReference>